<dbReference type="Gene3D" id="3.40.30.10">
    <property type="entry name" value="Glutaredoxin"/>
    <property type="match status" value="1"/>
</dbReference>
<dbReference type="AlphaFoldDB" id="A0A1I7I7Z5"/>
<dbReference type="Pfam" id="PF03960">
    <property type="entry name" value="ArsC"/>
    <property type="match status" value="1"/>
</dbReference>
<dbReference type="STRING" id="1224947.SAMN05216480_113104"/>
<comment type="similarity">
    <text evidence="1 2">Belongs to the ArsC family.</text>
</comment>
<evidence type="ECO:0000256" key="2">
    <source>
        <dbReference type="PROSITE-ProRule" id="PRU01282"/>
    </source>
</evidence>
<accession>A0A1I7I7Z5</accession>
<keyword evidence="4" id="KW-1185">Reference proteome</keyword>
<evidence type="ECO:0000256" key="1">
    <source>
        <dbReference type="ARBA" id="ARBA00007198"/>
    </source>
</evidence>
<reference evidence="4" key="1">
    <citation type="submission" date="2016-10" db="EMBL/GenBank/DDBJ databases">
        <authorList>
            <person name="Varghese N."/>
            <person name="Submissions S."/>
        </authorList>
    </citation>
    <scope>NUCLEOTIDE SEQUENCE [LARGE SCALE GENOMIC DNA]</scope>
    <source>
        <strain evidence="4">CGMCC 1.12333</strain>
    </source>
</reference>
<dbReference type="Proteomes" id="UP000199138">
    <property type="component" value="Unassembled WGS sequence"/>
</dbReference>
<gene>
    <name evidence="3" type="ORF">SAMN05216480_113104</name>
</gene>
<dbReference type="InterPro" id="IPR036249">
    <property type="entry name" value="Thioredoxin-like_sf"/>
</dbReference>
<organism evidence="3 4">
    <name type="scientific">Pustulibacterium marinum</name>
    <dbReference type="NCBI Taxonomy" id="1224947"/>
    <lineage>
        <taxon>Bacteria</taxon>
        <taxon>Pseudomonadati</taxon>
        <taxon>Bacteroidota</taxon>
        <taxon>Flavobacteriia</taxon>
        <taxon>Flavobacteriales</taxon>
        <taxon>Flavobacteriaceae</taxon>
        <taxon>Pustulibacterium</taxon>
    </lineage>
</organism>
<evidence type="ECO:0000313" key="3">
    <source>
        <dbReference type="EMBL" id="SFU69103.1"/>
    </source>
</evidence>
<proteinExistence type="inferred from homology"/>
<dbReference type="EMBL" id="FPBK01000013">
    <property type="protein sequence ID" value="SFU69103.1"/>
    <property type="molecule type" value="Genomic_DNA"/>
</dbReference>
<sequence>MQKIYYLSTCDTCKRILKEWQPLPETLTLQDIKKEPINQTELEALQSLTGSYEALFNKRSQLYKHRNLKEQTLSEVDIKNLILDHYTFLKRPVLLLDDVAFVGNSKKTVEEAKKALHG</sequence>
<dbReference type="PANTHER" id="PTHR30041:SF8">
    <property type="entry name" value="PROTEIN YFFB"/>
    <property type="match status" value="1"/>
</dbReference>
<dbReference type="OrthoDB" id="1120494at2"/>
<evidence type="ECO:0000313" key="4">
    <source>
        <dbReference type="Proteomes" id="UP000199138"/>
    </source>
</evidence>
<protein>
    <submittedName>
        <fullName evidence="3">Arsenate reductase</fullName>
    </submittedName>
</protein>
<dbReference type="RefSeq" id="WP_093026029.1">
    <property type="nucleotide sequence ID" value="NZ_FPBK01000013.1"/>
</dbReference>
<dbReference type="PANTHER" id="PTHR30041">
    <property type="entry name" value="ARSENATE REDUCTASE"/>
    <property type="match status" value="1"/>
</dbReference>
<dbReference type="PROSITE" id="PS51353">
    <property type="entry name" value="ARSC"/>
    <property type="match status" value="1"/>
</dbReference>
<dbReference type="SUPFAM" id="SSF52833">
    <property type="entry name" value="Thioredoxin-like"/>
    <property type="match status" value="1"/>
</dbReference>
<name>A0A1I7I7Z5_9FLAO</name>
<dbReference type="InterPro" id="IPR006660">
    <property type="entry name" value="Arsenate_reductase-like"/>
</dbReference>